<evidence type="ECO:0000256" key="4">
    <source>
        <dbReference type="ARBA" id="ARBA00022989"/>
    </source>
</evidence>
<feature type="transmembrane region" description="Helical" evidence="6">
    <location>
        <begin position="91"/>
        <end position="112"/>
    </location>
</feature>
<evidence type="ECO:0000256" key="2">
    <source>
        <dbReference type="ARBA" id="ARBA00007200"/>
    </source>
</evidence>
<keyword evidence="3 6" id="KW-0812">Transmembrane</keyword>
<evidence type="ECO:0000256" key="3">
    <source>
        <dbReference type="ARBA" id="ARBA00022692"/>
    </source>
</evidence>
<keyword evidence="4 6" id="KW-1133">Transmembrane helix</keyword>
<dbReference type="Pfam" id="PF08016">
    <property type="entry name" value="PKD_channel"/>
    <property type="match status" value="1"/>
</dbReference>
<dbReference type="PANTHER" id="PTHR10877:SF150">
    <property type="entry name" value="REJ DOMAIN-CONTAINING PROTEIN"/>
    <property type="match status" value="1"/>
</dbReference>
<comment type="similarity">
    <text evidence="2">Belongs to the polycystin family.</text>
</comment>
<feature type="domain" description="Polycystin cation channel PKD1/PKD2" evidence="7">
    <location>
        <begin position="66"/>
        <end position="220"/>
    </location>
</feature>
<dbReference type="PANTHER" id="PTHR10877">
    <property type="entry name" value="POLYCYSTIN FAMILY MEMBER"/>
    <property type="match status" value="1"/>
</dbReference>
<feature type="transmembrane region" description="Helical" evidence="6">
    <location>
        <begin position="193"/>
        <end position="218"/>
    </location>
</feature>
<feature type="transmembrane region" description="Helical" evidence="6">
    <location>
        <begin position="132"/>
        <end position="154"/>
    </location>
</feature>
<protein>
    <recommendedName>
        <fullName evidence="7">Polycystin cation channel PKD1/PKD2 domain-containing protein</fullName>
    </recommendedName>
</protein>
<gene>
    <name evidence="8" type="ORF">CVLEPA_LOCUS20420</name>
</gene>
<reference evidence="8 9" key="1">
    <citation type="submission" date="2024-02" db="EMBL/GenBank/DDBJ databases">
        <authorList>
            <person name="Daric V."/>
            <person name="Darras S."/>
        </authorList>
    </citation>
    <scope>NUCLEOTIDE SEQUENCE [LARGE SCALE GENOMIC DNA]</scope>
</reference>
<organism evidence="8 9">
    <name type="scientific">Clavelina lepadiformis</name>
    <name type="common">Light-bulb sea squirt</name>
    <name type="synonym">Ascidia lepadiformis</name>
    <dbReference type="NCBI Taxonomy" id="159417"/>
    <lineage>
        <taxon>Eukaryota</taxon>
        <taxon>Metazoa</taxon>
        <taxon>Chordata</taxon>
        <taxon>Tunicata</taxon>
        <taxon>Ascidiacea</taxon>
        <taxon>Aplousobranchia</taxon>
        <taxon>Clavelinidae</taxon>
        <taxon>Clavelina</taxon>
    </lineage>
</organism>
<evidence type="ECO:0000259" key="7">
    <source>
        <dbReference type="Pfam" id="PF08016"/>
    </source>
</evidence>
<evidence type="ECO:0000313" key="8">
    <source>
        <dbReference type="EMBL" id="CAK8688398.1"/>
    </source>
</evidence>
<dbReference type="InterPro" id="IPR013122">
    <property type="entry name" value="PKD1_2_channel"/>
</dbReference>
<sequence length="266" mass="30478">MSSFPVKACLGRGGPGCLIWHSCRGAVPLGGGSEWLPGRRLPLSQELVECSALDNSDDVNTGVTYTDQAFQAYRNNMKSFHHYHMAAFTDYLTKCLLSICAFFTMLYTVKVMEGHPIFDLMHATIHRAKLEVLGLSLYIFFLYIAFCHVGLVLFGRSKDFSSVSKAMQSVVGFSMEAFTSTNLLRAYPIRGSIFLLLILFIFIKIFVNFFAAVLENTFRELKLLRRERLTRQHLMSFGRKHIRTVFTIRDEISERFKKLRSKRKVE</sequence>
<evidence type="ECO:0000256" key="5">
    <source>
        <dbReference type="ARBA" id="ARBA00023136"/>
    </source>
</evidence>
<comment type="caution">
    <text evidence="8">The sequence shown here is derived from an EMBL/GenBank/DDBJ whole genome shotgun (WGS) entry which is preliminary data.</text>
</comment>
<keyword evidence="5 6" id="KW-0472">Membrane</keyword>
<evidence type="ECO:0000313" key="9">
    <source>
        <dbReference type="Proteomes" id="UP001642483"/>
    </source>
</evidence>
<dbReference type="InterPro" id="IPR051223">
    <property type="entry name" value="Polycystin"/>
</dbReference>
<evidence type="ECO:0000256" key="1">
    <source>
        <dbReference type="ARBA" id="ARBA00004141"/>
    </source>
</evidence>
<evidence type="ECO:0000256" key="6">
    <source>
        <dbReference type="SAM" id="Phobius"/>
    </source>
</evidence>
<name>A0ABP0GBV2_CLALP</name>
<keyword evidence="9" id="KW-1185">Reference proteome</keyword>
<accession>A0ABP0GBV2</accession>
<dbReference type="EMBL" id="CAWYQH010000108">
    <property type="protein sequence ID" value="CAK8688398.1"/>
    <property type="molecule type" value="Genomic_DNA"/>
</dbReference>
<proteinExistence type="inferred from homology"/>
<comment type="subcellular location">
    <subcellularLocation>
        <location evidence="1">Membrane</location>
        <topology evidence="1">Multi-pass membrane protein</topology>
    </subcellularLocation>
</comment>
<dbReference type="Proteomes" id="UP001642483">
    <property type="component" value="Unassembled WGS sequence"/>
</dbReference>